<protein>
    <submittedName>
        <fullName evidence="2">Uncharacterized protein</fullName>
    </submittedName>
</protein>
<dbReference type="VEuPathDB" id="FungiDB:PPTG_18027"/>
<name>W2FRH6_PHYNI</name>
<organism evidence="2">
    <name type="scientific">Phytophthora nicotianae</name>
    <name type="common">Potato buckeye rot agent</name>
    <name type="synonym">Phytophthora parasitica</name>
    <dbReference type="NCBI Taxonomy" id="4792"/>
    <lineage>
        <taxon>Eukaryota</taxon>
        <taxon>Sar</taxon>
        <taxon>Stramenopiles</taxon>
        <taxon>Oomycota</taxon>
        <taxon>Peronosporomycetes</taxon>
        <taxon>Peronosporales</taxon>
        <taxon>Peronosporaceae</taxon>
        <taxon>Phytophthora</taxon>
    </lineage>
</organism>
<dbReference type="PANTHER" id="PTHR21207">
    <property type="entry name" value="PARKIN COREGULATED GENE PROTEIN PARK2 COREGULATED"/>
    <property type="match status" value="1"/>
</dbReference>
<reference evidence="2" key="1">
    <citation type="submission" date="2013-11" db="EMBL/GenBank/DDBJ databases">
        <title>The Genome Sequence of Phytophthora parasitica CJ02B3.</title>
        <authorList>
            <consortium name="The Broad Institute Genomics Platform"/>
            <person name="Russ C."/>
            <person name="Tyler B."/>
            <person name="Panabieres F."/>
            <person name="Shan W."/>
            <person name="Tripathy S."/>
            <person name="Grunwald N."/>
            <person name="Machado M."/>
            <person name="Johnson C.S."/>
            <person name="Arredondo F."/>
            <person name="Hong C."/>
            <person name="Coffey M."/>
            <person name="Young S.K."/>
            <person name="Zeng Q."/>
            <person name="Gargeya S."/>
            <person name="Fitzgerald M."/>
            <person name="Abouelleil A."/>
            <person name="Alvarado L."/>
            <person name="Chapman S.B."/>
            <person name="Gainer-Dewar J."/>
            <person name="Goldberg J."/>
            <person name="Griggs A."/>
            <person name="Gujja S."/>
            <person name="Hansen M."/>
            <person name="Howarth C."/>
            <person name="Imamovic A."/>
            <person name="Ireland A."/>
            <person name="Larimer J."/>
            <person name="McCowan C."/>
            <person name="Murphy C."/>
            <person name="Pearson M."/>
            <person name="Poon T.W."/>
            <person name="Priest M."/>
            <person name="Roberts A."/>
            <person name="Saif S."/>
            <person name="Shea T."/>
            <person name="Sykes S."/>
            <person name="Wortman J."/>
            <person name="Nusbaum C."/>
            <person name="Birren B."/>
        </authorList>
    </citation>
    <scope>NUCLEOTIDE SEQUENCE [LARGE SCALE GENOMIC DNA]</scope>
    <source>
        <strain evidence="2">CJ02B3</strain>
    </source>
</reference>
<proteinExistence type="predicted"/>
<dbReference type="Pfam" id="PF10274">
    <property type="entry name" value="ParcG"/>
    <property type="match status" value="1"/>
</dbReference>
<sequence length="315" mass="35255">MNRGVIFSFGTRPQKNQRRMAASASNSMSALASELRMLQPSTGSTSMPIARVNARNIQSAKPNRSTHSPSVHHVRQMAKIATAAQSGGLTSSTSHAALAICTRPGPLAPIVRPQSAGAFKARKVEPTRFRYFYNRGDLPVRVNFAGAVRKLQWQVDLSLLDFSHYLPVFMEGLRELEEPYHFLALNGTLDMLEKGGSRVLPCLPQLIPPMKANLMTRNQTVLCLQMKVLQRLVLSCPYTGEALVPYYRQLLSIFNLFITKRVNCGDSIDYAQRRQENLGDLILETLNILEKHGGVDAFVNIKYMIPTYESCMNRR</sequence>
<evidence type="ECO:0000313" key="2">
    <source>
        <dbReference type="EMBL" id="ETK73388.1"/>
    </source>
</evidence>
<dbReference type="PANTHER" id="PTHR21207:SF2">
    <property type="entry name" value="PARKIN COREGULATED GENE PROTEIN"/>
    <property type="match status" value="1"/>
</dbReference>
<dbReference type="InterPro" id="IPR019399">
    <property type="entry name" value="Parkin_co-regulated_protein"/>
</dbReference>
<dbReference type="GO" id="GO:0051879">
    <property type="term" value="F:Hsp90 protein binding"/>
    <property type="evidence" value="ECO:0007669"/>
    <property type="project" value="TreeGrafter"/>
</dbReference>
<gene>
    <name evidence="2" type="ORF">L915_19692</name>
</gene>
<dbReference type="EMBL" id="KI689338">
    <property type="protein sequence ID" value="ETK73388.1"/>
    <property type="molecule type" value="Genomic_DNA"/>
</dbReference>
<dbReference type="Proteomes" id="UP000053236">
    <property type="component" value="Unassembled WGS sequence"/>
</dbReference>
<dbReference type="GO" id="GO:0030544">
    <property type="term" value="F:Hsp70 protein binding"/>
    <property type="evidence" value="ECO:0007669"/>
    <property type="project" value="TreeGrafter"/>
</dbReference>
<dbReference type="AlphaFoldDB" id="W2FRH6"/>
<accession>W2FRH6</accession>
<evidence type="ECO:0000256" key="1">
    <source>
        <dbReference type="SAM" id="MobiDB-lite"/>
    </source>
</evidence>
<feature type="region of interest" description="Disordered" evidence="1">
    <location>
        <begin position="1"/>
        <end position="20"/>
    </location>
</feature>